<evidence type="ECO:0000313" key="2">
    <source>
        <dbReference type="Proteomes" id="UP000326637"/>
    </source>
</evidence>
<organism evidence="1 2">
    <name type="scientific">Bacillus phage 056SW001B</name>
    <dbReference type="NCBI Taxonomy" id="2601663"/>
    <lineage>
        <taxon>Viruses</taxon>
        <taxon>Duplodnaviria</taxon>
        <taxon>Heunggongvirae</taxon>
        <taxon>Uroviricota</taxon>
        <taxon>Caudoviricetes</taxon>
        <taxon>Ehrlichviridae</taxon>
        <taxon>Gettysburgvirus</taxon>
        <taxon>Gettysburgvirus gv056SW001B</taxon>
    </lineage>
</organism>
<evidence type="ECO:0000313" key="1">
    <source>
        <dbReference type="EMBL" id="QFR56545.1"/>
    </source>
</evidence>
<proteinExistence type="predicted"/>
<gene>
    <name evidence="1" type="primary">82</name>
    <name evidence="1" type="ORF">056SW001B_82</name>
</gene>
<name>A0A5P8PIS1_9CAUD</name>
<accession>A0A5P8PIS1</accession>
<dbReference type="Proteomes" id="UP000326637">
    <property type="component" value="Segment"/>
</dbReference>
<dbReference type="EMBL" id="MN176230">
    <property type="protein sequence ID" value="QFR56545.1"/>
    <property type="molecule type" value="Genomic_DNA"/>
</dbReference>
<keyword evidence="2" id="KW-1185">Reference proteome</keyword>
<reference evidence="1 2" key="1">
    <citation type="submission" date="2019-07" db="EMBL/GenBank/DDBJ databases">
        <authorList>
            <person name="Krukonis G.P."/>
            <person name="Delesalle V.A."/>
        </authorList>
    </citation>
    <scope>NUCLEOTIDE SEQUENCE [LARGE SCALE GENOMIC DNA]</scope>
</reference>
<sequence length="58" mass="6824">MIMCNHCNACLGTIQESEEIQVRGEVNLHLMCGYCENINLIKLYEYNKERMNKTKKEV</sequence>
<protein>
    <submittedName>
        <fullName evidence="1">Uncharacterized protein</fullName>
    </submittedName>
</protein>